<dbReference type="STRING" id="1041146.GCA_000427985_04989"/>
<proteinExistence type="predicted"/>
<dbReference type="GO" id="GO:0005737">
    <property type="term" value="C:cytoplasm"/>
    <property type="evidence" value="ECO:0007669"/>
    <property type="project" value="TreeGrafter"/>
</dbReference>
<comment type="caution">
    <text evidence="2">The sequence shown here is derived from an EMBL/GenBank/DDBJ whole genome shotgun (WGS) entry which is preliminary data.</text>
</comment>
<gene>
    <name evidence="2" type="ORF">CWR43_04115</name>
</gene>
<evidence type="ECO:0000256" key="1">
    <source>
        <dbReference type="SAM" id="SignalP"/>
    </source>
</evidence>
<dbReference type="Gene3D" id="3.40.50.880">
    <property type="match status" value="1"/>
</dbReference>
<dbReference type="InterPro" id="IPR032633">
    <property type="entry name" value="ThiJ-like"/>
</dbReference>
<name>A0A2N0DFX3_RHISU</name>
<feature type="signal peptide" evidence="1">
    <location>
        <begin position="1"/>
        <end position="22"/>
    </location>
</feature>
<keyword evidence="1" id="KW-0732">Signal</keyword>
<accession>A0A2N0DFX3</accession>
<dbReference type="SUPFAM" id="SSF52317">
    <property type="entry name" value="Class I glutamine amidotransferase-like"/>
    <property type="match status" value="1"/>
</dbReference>
<dbReference type="PANTHER" id="PTHR48094:SF22">
    <property type="entry name" value="DJ-1_PFPI DOMAIN-CONTAINING PROTEIN"/>
    <property type="match status" value="1"/>
</dbReference>
<evidence type="ECO:0000313" key="2">
    <source>
        <dbReference type="EMBL" id="PKA45004.1"/>
    </source>
</evidence>
<organism evidence="2 3">
    <name type="scientific">Rhizobium sullae</name>
    <name type="common">Rhizobium hedysari</name>
    <dbReference type="NCBI Taxonomy" id="50338"/>
    <lineage>
        <taxon>Bacteria</taxon>
        <taxon>Pseudomonadati</taxon>
        <taxon>Pseudomonadota</taxon>
        <taxon>Alphaproteobacteria</taxon>
        <taxon>Hyphomicrobiales</taxon>
        <taxon>Rhizobiaceae</taxon>
        <taxon>Rhizobium/Agrobacterium group</taxon>
        <taxon>Rhizobium</taxon>
    </lineage>
</organism>
<dbReference type="InterPro" id="IPR029062">
    <property type="entry name" value="Class_I_gatase-like"/>
</dbReference>
<sequence length="280" mass="29885">MKLLRSLTITFVLGASTVCAHAGNVLIVLSDSDRLDLKDGNVLETGFYLNELMQPVKALLDAGHDITFATPKGTAPSVDRTSIDKMYFGGDEAAMKASETRLSDLGLLSSEKSPVVSLARVEQVGYDHFDAVYVPGGHAPMQDLLVSSELGKLLTYFHENGKTTALACHGPIALLSTLADATGFVTKFETAGTAKAQSGWIYAGYRLTVFSNREEEMAKGLLGGGEMKFYPQDALTQAGGQFSQAEAPFAGHVVVDRELITGQNPASAPAVAQELLRRLK</sequence>
<dbReference type="GO" id="GO:0016740">
    <property type="term" value="F:transferase activity"/>
    <property type="evidence" value="ECO:0007669"/>
    <property type="project" value="UniProtKB-KW"/>
</dbReference>
<feature type="chain" id="PRO_5014722091" evidence="1">
    <location>
        <begin position="23"/>
        <end position="280"/>
    </location>
</feature>
<dbReference type="AlphaFoldDB" id="A0A2N0DFX3"/>
<dbReference type="GO" id="GO:0019172">
    <property type="term" value="F:glyoxalase III activity"/>
    <property type="evidence" value="ECO:0007669"/>
    <property type="project" value="TreeGrafter"/>
</dbReference>
<protein>
    <submittedName>
        <fullName evidence="2">Type 1 glutamine amidotransferase domain-containing protein</fullName>
    </submittedName>
</protein>
<reference evidence="2 3" key="2">
    <citation type="submission" date="2017-12" db="EMBL/GenBank/DDBJ databases">
        <title>Genome sequence of Rhizobium sullae HCNT1 isolated from Sulla coronaria nodules and featuring peculiar denitrification phenotypes.</title>
        <authorList>
            <person name="De Diego-Diaz B."/>
            <person name="Treu L."/>
            <person name="Campanaro S."/>
            <person name="Da Silva Duarte V."/>
            <person name="Basaglia M."/>
            <person name="Favaro L."/>
            <person name="Casella S."/>
            <person name="Squartini A."/>
        </authorList>
    </citation>
    <scope>NUCLEOTIDE SEQUENCE [LARGE SCALE GENOMIC DNA]</scope>
    <source>
        <strain evidence="2 3">HCNT1</strain>
    </source>
</reference>
<dbReference type="RefSeq" id="WP_100770494.1">
    <property type="nucleotide sequence ID" value="NZ_PIQN01000003.1"/>
</dbReference>
<keyword evidence="2" id="KW-0808">Transferase</keyword>
<evidence type="ECO:0000313" key="3">
    <source>
        <dbReference type="Proteomes" id="UP000232164"/>
    </source>
</evidence>
<dbReference type="GO" id="GO:0019243">
    <property type="term" value="P:methylglyoxal catabolic process to D-lactate via S-lactoyl-glutathione"/>
    <property type="evidence" value="ECO:0007669"/>
    <property type="project" value="TreeGrafter"/>
</dbReference>
<dbReference type="PANTHER" id="PTHR48094">
    <property type="entry name" value="PROTEIN/NUCLEIC ACID DEGLYCASE DJ-1-RELATED"/>
    <property type="match status" value="1"/>
</dbReference>
<dbReference type="InterPro" id="IPR050325">
    <property type="entry name" value="Prot/Nucl_acid_deglycase"/>
</dbReference>
<dbReference type="Proteomes" id="UP000232164">
    <property type="component" value="Unassembled WGS sequence"/>
</dbReference>
<reference evidence="2 3" key="1">
    <citation type="submission" date="2017-11" db="EMBL/GenBank/DDBJ databases">
        <authorList>
            <person name="Han C.G."/>
        </authorList>
    </citation>
    <scope>NUCLEOTIDE SEQUENCE [LARGE SCALE GENOMIC DNA]</scope>
    <source>
        <strain evidence="2 3">HCNT1</strain>
    </source>
</reference>
<dbReference type="CDD" id="cd03141">
    <property type="entry name" value="GATase1_Hsp31_like"/>
    <property type="match status" value="1"/>
</dbReference>
<dbReference type="EMBL" id="PIQN01000003">
    <property type="protein sequence ID" value="PKA45004.1"/>
    <property type="molecule type" value="Genomic_DNA"/>
</dbReference>
<keyword evidence="2" id="KW-0315">Glutamine amidotransferase</keyword>
<dbReference type="Pfam" id="PF17124">
    <property type="entry name" value="ThiJ_like"/>
    <property type="match status" value="1"/>
</dbReference>